<dbReference type="Proteomes" id="UP001459277">
    <property type="component" value="Unassembled WGS sequence"/>
</dbReference>
<dbReference type="InterPro" id="IPR044824">
    <property type="entry name" value="MAIN-like"/>
</dbReference>
<keyword evidence="4" id="KW-1185">Reference proteome</keyword>
<evidence type="ECO:0000313" key="4">
    <source>
        <dbReference type="Proteomes" id="UP001459277"/>
    </source>
</evidence>
<feature type="transmembrane region" description="Helical" evidence="1">
    <location>
        <begin position="292"/>
        <end position="313"/>
    </location>
</feature>
<evidence type="ECO:0000256" key="1">
    <source>
        <dbReference type="SAM" id="Phobius"/>
    </source>
</evidence>
<organism evidence="3 4">
    <name type="scientific">Lithocarpus litseifolius</name>
    <dbReference type="NCBI Taxonomy" id="425828"/>
    <lineage>
        <taxon>Eukaryota</taxon>
        <taxon>Viridiplantae</taxon>
        <taxon>Streptophyta</taxon>
        <taxon>Embryophyta</taxon>
        <taxon>Tracheophyta</taxon>
        <taxon>Spermatophyta</taxon>
        <taxon>Magnoliopsida</taxon>
        <taxon>eudicotyledons</taxon>
        <taxon>Gunneridae</taxon>
        <taxon>Pentapetalae</taxon>
        <taxon>rosids</taxon>
        <taxon>fabids</taxon>
        <taxon>Fagales</taxon>
        <taxon>Fagaceae</taxon>
        <taxon>Lithocarpus</taxon>
    </lineage>
</organism>
<sequence length="442" mass="50103">MASSFKGPSFLTFHGKKYDPTFDWHEEDRLLQDPRTHAPYRHVDTKGAIWTMLVAYGILTVYGKMFIGMCMGKLCDVEKSAWTALSRSIKNIINEAVFGTFFEALLSPETHEYKDLQLLLALAENFWDTTCTFHFPCIGEVMLTPYDFSVITDLRLGGERILVNDSFTPVELKKLLSVVPSRMRSNNIPLSWLCESIPHCETAAKGAHMFMLLFVGTFLCLDLGNTVNLRYLESLKRVGQIRNYDWGGMAYASQMHFMTQLSRQSLSSLVGAPFVWQVRFENFLAMCKLWEIILVCGLDYGLAFLILGFFVILQMKLDPWARCEGYAECEQALELNGCQALFECGHGRYWYIGDRVLPQVRHVHPPKTIPVPFCPSVRFADFLTDVEIAKARAGFVIPGTVGSYSEFIETFLQGCLVGRMVDVDLVEESVWMIGGLQSLART</sequence>
<dbReference type="PANTHER" id="PTHR46033">
    <property type="entry name" value="PROTEIN MAIN-LIKE 2"/>
    <property type="match status" value="1"/>
</dbReference>
<evidence type="ECO:0000259" key="2">
    <source>
        <dbReference type="Pfam" id="PF10536"/>
    </source>
</evidence>
<feature type="transmembrane region" description="Helical" evidence="1">
    <location>
        <begin position="48"/>
        <end position="67"/>
    </location>
</feature>
<comment type="caution">
    <text evidence="3">The sequence shown here is derived from an EMBL/GenBank/DDBJ whole genome shotgun (WGS) entry which is preliminary data.</text>
</comment>
<evidence type="ECO:0000313" key="3">
    <source>
        <dbReference type="EMBL" id="KAL0001464.1"/>
    </source>
</evidence>
<keyword evidence="1" id="KW-1133">Transmembrane helix</keyword>
<feature type="domain" description="Aminotransferase-like plant mobile" evidence="2">
    <location>
        <begin position="101"/>
        <end position="278"/>
    </location>
</feature>
<accession>A0AAW2CVJ9</accession>
<dbReference type="InterPro" id="IPR019557">
    <property type="entry name" value="AminoTfrase-like_pln_mobile"/>
</dbReference>
<proteinExistence type="predicted"/>
<keyword evidence="1" id="KW-0472">Membrane</keyword>
<dbReference type="EMBL" id="JAZDWU010000005">
    <property type="protein sequence ID" value="KAL0001464.1"/>
    <property type="molecule type" value="Genomic_DNA"/>
</dbReference>
<dbReference type="Pfam" id="PF10536">
    <property type="entry name" value="PMD"/>
    <property type="match status" value="1"/>
</dbReference>
<protein>
    <recommendedName>
        <fullName evidence="2">Aminotransferase-like plant mobile domain-containing protein</fullName>
    </recommendedName>
</protein>
<name>A0AAW2CVJ9_9ROSI</name>
<dbReference type="GO" id="GO:0010073">
    <property type="term" value="P:meristem maintenance"/>
    <property type="evidence" value="ECO:0007669"/>
    <property type="project" value="InterPro"/>
</dbReference>
<keyword evidence="1" id="KW-0812">Transmembrane</keyword>
<dbReference type="PANTHER" id="PTHR46033:SF8">
    <property type="entry name" value="PROTEIN MAINTENANCE OF MERISTEMS-LIKE"/>
    <property type="match status" value="1"/>
</dbReference>
<gene>
    <name evidence="3" type="ORF">SO802_015245</name>
</gene>
<reference evidence="3 4" key="1">
    <citation type="submission" date="2024-01" db="EMBL/GenBank/DDBJ databases">
        <title>A telomere-to-telomere, gap-free genome of sweet tea (Lithocarpus litseifolius).</title>
        <authorList>
            <person name="Zhou J."/>
        </authorList>
    </citation>
    <scope>NUCLEOTIDE SEQUENCE [LARGE SCALE GENOMIC DNA]</scope>
    <source>
        <strain evidence="3">Zhou-2022a</strain>
        <tissue evidence="3">Leaf</tissue>
    </source>
</reference>
<dbReference type="AlphaFoldDB" id="A0AAW2CVJ9"/>